<name>A0AAV5WH19_9BILA</name>
<proteinExistence type="predicted"/>
<accession>A0AAV5WH19</accession>
<keyword evidence="3" id="KW-1185">Reference proteome</keyword>
<protein>
    <submittedName>
        <fullName evidence="2">Uncharacterized protein</fullName>
    </submittedName>
</protein>
<gene>
    <name evidence="2" type="ORF">PFISCL1PPCAC_22474</name>
</gene>
<evidence type="ECO:0000313" key="2">
    <source>
        <dbReference type="EMBL" id="GMT31177.1"/>
    </source>
</evidence>
<evidence type="ECO:0000256" key="1">
    <source>
        <dbReference type="SAM" id="Phobius"/>
    </source>
</evidence>
<organism evidence="2 3">
    <name type="scientific">Pristionchus fissidentatus</name>
    <dbReference type="NCBI Taxonomy" id="1538716"/>
    <lineage>
        <taxon>Eukaryota</taxon>
        <taxon>Metazoa</taxon>
        <taxon>Ecdysozoa</taxon>
        <taxon>Nematoda</taxon>
        <taxon>Chromadorea</taxon>
        <taxon>Rhabditida</taxon>
        <taxon>Rhabditina</taxon>
        <taxon>Diplogasteromorpha</taxon>
        <taxon>Diplogasteroidea</taxon>
        <taxon>Neodiplogasteridae</taxon>
        <taxon>Pristionchus</taxon>
    </lineage>
</organism>
<dbReference type="AlphaFoldDB" id="A0AAV5WH19"/>
<comment type="caution">
    <text evidence="2">The sequence shown here is derived from an EMBL/GenBank/DDBJ whole genome shotgun (WGS) entry which is preliminary data.</text>
</comment>
<evidence type="ECO:0000313" key="3">
    <source>
        <dbReference type="Proteomes" id="UP001432322"/>
    </source>
</evidence>
<dbReference type="Proteomes" id="UP001432322">
    <property type="component" value="Unassembled WGS sequence"/>
</dbReference>
<dbReference type="EMBL" id="BTSY01000006">
    <property type="protein sequence ID" value="GMT31177.1"/>
    <property type="molecule type" value="Genomic_DNA"/>
</dbReference>
<keyword evidence="1" id="KW-1133">Transmembrane helix</keyword>
<feature type="non-terminal residue" evidence="2">
    <location>
        <position position="1"/>
    </location>
</feature>
<feature type="transmembrane region" description="Helical" evidence="1">
    <location>
        <begin position="42"/>
        <end position="61"/>
    </location>
</feature>
<feature type="transmembrane region" description="Helical" evidence="1">
    <location>
        <begin position="110"/>
        <end position="128"/>
    </location>
</feature>
<keyword evidence="1" id="KW-0812">Transmembrane</keyword>
<sequence length="130" mass="15186">RYLAIGHSLVTFMQLMFASPSCKEENPSTVKHRQIFFEKAALPGLIVQYVMVALFYYNGFIGVFEAQLFMALLNTPILVFNTHGYFTRSPYWQSIFTKVDDKTTFPEPLAWFYFSYFFFAAMVGIFTYQD</sequence>
<keyword evidence="1" id="KW-0472">Membrane</keyword>
<reference evidence="2" key="1">
    <citation type="submission" date="2023-10" db="EMBL/GenBank/DDBJ databases">
        <title>Genome assembly of Pristionchus species.</title>
        <authorList>
            <person name="Yoshida K."/>
            <person name="Sommer R.J."/>
        </authorList>
    </citation>
    <scope>NUCLEOTIDE SEQUENCE</scope>
    <source>
        <strain evidence="2">RS5133</strain>
    </source>
</reference>